<organism evidence="1 2">
    <name type="scientific">Jimgerdemannia flammicorona</name>
    <dbReference type="NCBI Taxonomy" id="994334"/>
    <lineage>
        <taxon>Eukaryota</taxon>
        <taxon>Fungi</taxon>
        <taxon>Fungi incertae sedis</taxon>
        <taxon>Mucoromycota</taxon>
        <taxon>Mucoromycotina</taxon>
        <taxon>Endogonomycetes</taxon>
        <taxon>Endogonales</taxon>
        <taxon>Endogonaceae</taxon>
        <taxon>Jimgerdemannia</taxon>
    </lineage>
</organism>
<reference evidence="1 2" key="1">
    <citation type="journal article" date="2018" name="New Phytol.">
        <title>Phylogenomics of Endogonaceae and evolution of mycorrhizas within Mucoromycota.</title>
        <authorList>
            <person name="Chang Y."/>
            <person name="Desiro A."/>
            <person name="Na H."/>
            <person name="Sandor L."/>
            <person name="Lipzen A."/>
            <person name="Clum A."/>
            <person name="Barry K."/>
            <person name="Grigoriev I.V."/>
            <person name="Martin F.M."/>
            <person name="Stajich J.E."/>
            <person name="Smith M.E."/>
            <person name="Bonito G."/>
            <person name="Spatafora J.W."/>
        </authorList>
    </citation>
    <scope>NUCLEOTIDE SEQUENCE [LARGE SCALE GENOMIC DNA]</scope>
    <source>
        <strain evidence="1 2">AD002</strain>
    </source>
</reference>
<keyword evidence="2" id="KW-1185">Reference proteome</keyword>
<dbReference type="AlphaFoldDB" id="A0A433R0I8"/>
<dbReference type="InterPro" id="IPR011009">
    <property type="entry name" value="Kinase-like_dom_sf"/>
</dbReference>
<protein>
    <recommendedName>
        <fullName evidence="3">Protein kinase domain-containing protein</fullName>
    </recommendedName>
</protein>
<evidence type="ECO:0008006" key="3">
    <source>
        <dbReference type="Google" id="ProtNLM"/>
    </source>
</evidence>
<sequence length="179" mass="20793">MMPKLRKYIDGLERCFVLKELRRGMTHEMLERISFRLVSLQLALNVLLIAGYRKESKDACRVIPTAPLFGLTKHPGTHQPLMAMGIADNGTLGDTHLTGNINWFDFAVMAFRLADHLNNLHALGIRHSDFHPDYIAFTQDYWILRRQSYNRRDILLSSSHIKHTQHAHRARKVRQRRVG</sequence>
<dbReference type="EMBL" id="RBNJ01000037">
    <property type="protein sequence ID" value="RUS35547.1"/>
    <property type="molecule type" value="Genomic_DNA"/>
</dbReference>
<dbReference type="SUPFAM" id="SSF56112">
    <property type="entry name" value="Protein kinase-like (PK-like)"/>
    <property type="match status" value="1"/>
</dbReference>
<evidence type="ECO:0000313" key="2">
    <source>
        <dbReference type="Proteomes" id="UP000274822"/>
    </source>
</evidence>
<gene>
    <name evidence="1" type="ORF">BC938DRAFT_479155</name>
</gene>
<name>A0A433R0I8_9FUNG</name>
<dbReference type="Proteomes" id="UP000274822">
    <property type="component" value="Unassembled WGS sequence"/>
</dbReference>
<accession>A0A433R0I8</accession>
<evidence type="ECO:0000313" key="1">
    <source>
        <dbReference type="EMBL" id="RUS35547.1"/>
    </source>
</evidence>
<comment type="caution">
    <text evidence="1">The sequence shown here is derived from an EMBL/GenBank/DDBJ whole genome shotgun (WGS) entry which is preliminary data.</text>
</comment>
<proteinExistence type="predicted"/>